<evidence type="ECO:0000313" key="1">
    <source>
        <dbReference type="EMBL" id="SCX19490.1"/>
    </source>
</evidence>
<evidence type="ECO:0000313" key="2">
    <source>
        <dbReference type="Proteomes" id="UP000182124"/>
    </source>
</evidence>
<dbReference type="Proteomes" id="UP000182124">
    <property type="component" value="Unassembled WGS sequence"/>
</dbReference>
<dbReference type="EMBL" id="FMTY01000022">
    <property type="protein sequence ID" value="SCX19490.1"/>
    <property type="molecule type" value="Genomic_DNA"/>
</dbReference>
<sequence length="195" mass="23210">MCEILEKLNENMTKPVYKHPTFVIDKKYYRTDLKRYWLELTIDNNSLENLLVIMKNPSRATLDVSDKTVFNVCNYVHKNRKNIKQLKNVGKITILNLIPHFETYSKELKKLGEEINDLDNLEHIRKYTSENSKVIIAWGNHPSGLFKEYELIKNNVLQILKENRNEVFYVEKLSKYGNPKHAQVWSYNNDLLEYK</sequence>
<dbReference type="AlphaFoldDB" id="A0A1G4WAM2"/>
<name>A0A1G4WAM2_9FLAO</name>
<dbReference type="InterPro" id="IPR012441">
    <property type="entry name" value="DUF1643"/>
</dbReference>
<reference evidence="1 2" key="1">
    <citation type="submission" date="2016-10" db="EMBL/GenBank/DDBJ databases">
        <authorList>
            <person name="de Groot N.N."/>
        </authorList>
    </citation>
    <scope>NUCLEOTIDE SEQUENCE [LARGE SCALE GENOMIC DNA]</scope>
    <source>
        <strain evidence="1 2">CGMCC 1.3801</strain>
    </source>
</reference>
<accession>A0A1G4WAM2</accession>
<dbReference type="Pfam" id="PF07799">
    <property type="entry name" value="DUF1643"/>
    <property type="match status" value="1"/>
</dbReference>
<evidence type="ECO:0008006" key="3">
    <source>
        <dbReference type="Google" id="ProtNLM"/>
    </source>
</evidence>
<gene>
    <name evidence="1" type="ORF">SAMN02927925_02801</name>
</gene>
<dbReference type="eggNOG" id="ENOG5033VPG">
    <property type="taxonomic scope" value="Bacteria"/>
</dbReference>
<protein>
    <recommendedName>
        <fullName evidence="3">DUF1643 domain-containing protein</fullName>
    </recommendedName>
</protein>
<organism evidence="1 2">
    <name type="scientific">Flavobacterium saliperosum</name>
    <dbReference type="NCBI Taxonomy" id="329186"/>
    <lineage>
        <taxon>Bacteria</taxon>
        <taxon>Pseudomonadati</taxon>
        <taxon>Bacteroidota</taxon>
        <taxon>Flavobacteriia</taxon>
        <taxon>Flavobacteriales</taxon>
        <taxon>Flavobacteriaceae</taxon>
        <taxon>Flavobacterium</taxon>
    </lineage>
</organism>
<proteinExistence type="predicted"/>